<keyword evidence="1" id="KW-0812">Transmembrane</keyword>
<feature type="transmembrane region" description="Helical" evidence="1">
    <location>
        <begin position="294"/>
        <end position="313"/>
    </location>
</feature>
<evidence type="ECO:0000313" key="2">
    <source>
        <dbReference type="EMBL" id="RRJ28049.1"/>
    </source>
</evidence>
<dbReference type="AlphaFoldDB" id="A0A3P3R589"/>
<feature type="transmembrane region" description="Helical" evidence="1">
    <location>
        <begin position="196"/>
        <end position="217"/>
    </location>
</feature>
<proteinExistence type="predicted"/>
<evidence type="ECO:0008006" key="4">
    <source>
        <dbReference type="Google" id="ProtNLM"/>
    </source>
</evidence>
<dbReference type="OrthoDB" id="206175at2157"/>
<dbReference type="RefSeq" id="WP_124956806.1">
    <property type="nucleotide sequence ID" value="NZ_RRCH01000042.1"/>
</dbReference>
<feature type="transmembrane region" description="Helical" evidence="1">
    <location>
        <begin position="92"/>
        <end position="113"/>
    </location>
</feature>
<dbReference type="EMBL" id="RRCH01000042">
    <property type="protein sequence ID" value="RRJ28049.1"/>
    <property type="molecule type" value="Genomic_DNA"/>
</dbReference>
<protein>
    <recommendedName>
        <fullName evidence="4">YndJ-like protein</fullName>
    </recommendedName>
</protein>
<organism evidence="2 3">
    <name type="scientific">Halocatena pleomorpha</name>
    <dbReference type="NCBI Taxonomy" id="1785090"/>
    <lineage>
        <taxon>Archaea</taxon>
        <taxon>Methanobacteriati</taxon>
        <taxon>Methanobacteriota</taxon>
        <taxon>Stenosarchaea group</taxon>
        <taxon>Halobacteria</taxon>
        <taxon>Halobacteriales</taxon>
        <taxon>Natronomonadaceae</taxon>
        <taxon>Halocatena</taxon>
    </lineage>
</organism>
<feature type="transmembrane region" description="Helical" evidence="1">
    <location>
        <begin position="256"/>
        <end position="274"/>
    </location>
</feature>
<accession>A0A3P3R589</accession>
<keyword evidence="1" id="KW-1133">Transmembrane helix</keyword>
<feature type="transmembrane region" description="Helical" evidence="1">
    <location>
        <begin position="16"/>
        <end position="37"/>
    </location>
</feature>
<dbReference type="Pfam" id="PF14158">
    <property type="entry name" value="YndJ"/>
    <property type="match status" value="1"/>
</dbReference>
<evidence type="ECO:0000256" key="1">
    <source>
        <dbReference type="SAM" id="Phobius"/>
    </source>
</evidence>
<feature type="transmembrane region" description="Helical" evidence="1">
    <location>
        <begin position="125"/>
        <end position="144"/>
    </location>
</feature>
<reference evidence="2 3" key="1">
    <citation type="submission" date="2018-11" db="EMBL/GenBank/DDBJ databases">
        <title>Taxonoimc description of Halomarina strain SPP-AMP-1.</title>
        <authorList>
            <person name="Pal Y."/>
            <person name="Srinivasana K."/>
            <person name="Verma A."/>
            <person name="Kumar P."/>
        </authorList>
    </citation>
    <scope>NUCLEOTIDE SEQUENCE [LARGE SCALE GENOMIC DNA]</scope>
    <source>
        <strain evidence="2 3">SPP-AMP-1</strain>
    </source>
</reference>
<keyword evidence="1" id="KW-0472">Membrane</keyword>
<feature type="transmembrane region" description="Helical" evidence="1">
    <location>
        <begin position="43"/>
        <end position="60"/>
    </location>
</feature>
<dbReference type="InterPro" id="IPR025450">
    <property type="entry name" value="YndJ-like"/>
</dbReference>
<gene>
    <name evidence="2" type="ORF">EIK79_16835</name>
</gene>
<sequence length="379" mass="39796">MIDGVRSSAPLLSRRVTELSALIGGGSWLALVAWGSVGRLERLFLLAPLVIVPLVFVLLGRGVRSRWYRAAVWLQPIGAAFVVVSFTLSRGILAGLSIVPWLIVTVTVAAWGFGRLVSRDRVSVSALAVDAGLLYVVVGSSWLLCSRLGLEPMGFSDAIVFFTAVHFHYAGFTLPILTGVTGRVVKVIGRSSLRRVYTGAATTIIVGPGLIAAGITLSPLVEIVAVTTLAGGVIAFALVTLCIVPERSNRIQQVALTISSIAVAVSMLFAFGYGLSQFLGQTIAGLRIDTMVAIHGQLNAIVFGLVGALGWAVSVPSADTHRTPPLSSLTSSGRVGAAFLKRNGLQGPGAPIGQMEQLAAYARPGFDPEAVHPAVRTFY</sequence>
<evidence type="ECO:0000313" key="3">
    <source>
        <dbReference type="Proteomes" id="UP000282322"/>
    </source>
</evidence>
<keyword evidence="3" id="KW-1185">Reference proteome</keyword>
<feature type="transmembrane region" description="Helical" evidence="1">
    <location>
        <begin position="159"/>
        <end position="184"/>
    </location>
</feature>
<dbReference type="Proteomes" id="UP000282322">
    <property type="component" value="Unassembled WGS sequence"/>
</dbReference>
<name>A0A3P3R589_9EURY</name>
<feature type="transmembrane region" description="Helical" evidence="1">
    <location>
        <begin position="223"/>
        <end position="244"/>
    </location>
</feature>
<feature type="transmembrane region" description="Helical" evidence="1">
    <location>
        <begin position="67"/>
        <end position="86"/>
    </location>
</feature>
<comment type="caution">
    <text evidence="2">The sequence shown here is derived from an EMBL/GenBank/DDBJ whole genome shotgun (WGS) entry which is preliminary data.</text>
</comment>